<keyword evidence="8 9" id="KW-0472">Membrane</keyword>
<dbReference type="GO" id="GO:0022857">
    <property type="term" value="F:transmembrane transporter activity"/>
    <property type="evidence" value="ECO:0007669"/>
    <property type="project" value="InterPro"/>
</dbReference>
<evidence type="ECO:0000256" key="8">
    <source>
        <dbReference type="ARBA" id="ARBA00023136"/>
    </source>
</evidence>
<dbReference type="InterPro" id="IPR043429">
    <property type="entry name" value="ArtM/GltK/GlnP/TcyL/YhdX-like"/>
</dbReference>
<evidence type="ECO:0000256" key="7">
    <source>
        <dbReference type="ARBA" id="ARBA00022989"/>
    </source>
</evidence>
<dbReference type="Pfam" id="PF00528">
    <property type="entry name" value="BPD_transp_1"/>
    <property type="match status" value="1"/>
</dbReference>
<feature type="transmembrane region" description="Helical" evidence="9">
    <location>
        <begin position="120"/>
        <end position="142"/>
    </location>
</feature>
<reference evidence="11" key="2">
    <citation type="journal article" date="2023" name="Syst. Appl. Microbiol.">
        <title>Govania unica gen. nov., sp. nov., a rare biosphere bacterium that represents a novel family in the class Alphaproteobacteria.</title>
        <authorList>
            <person name="Vandamme P."/>
            <person name="Peeters C."/>
            <person name="Hettiarachchi A."/>
            <person name="Cnockaert M."/>
            <person name="Carlier A."/>
        </authorList>
    </citation>
    <scope>NUCLEOTIDE SEQUENCE</scope>
    <source>
        <strain evidence="11">LMG 31809</strain>
    </source>
</reference>
<dbReference type="InterPro" id="IPR035906">
    <property type="entry name" value="MetI-like_sf"/>
</dbReference>
<organism evidence="11 12">
    <name type="scientific">Govanella unica</name>
    <dbReference type="NCBI Taxonomy" id="2975056"/>
    <lineage>
        <taxon>Bacteria</taxon>
        <taxon>Pseudomonadati</taxon>
        <taxon>Pseudomonadota</taxon>
        <taxon>Alphaproteobacteria</taxon>
        <taxon>Emcibacterales</taxon>
        <taxon>Govanellaceae</taxon>
        <taxon>Govanella</taxon>
    </lineage>
</organism>
<keyword evidence="6" id="KW-0029">Amino-acid transport</keyword>
<name>A0A9X3TV94_9PROT</name>
<feature type="transmembrane region" description="Helical" evidence="9">
    <location>
        <begin position="270"/>
        <end position="287"/>
    </location>
</feature>
<gene>
    <name evidence="11" type="ORF">NYP16_01750</name>
</gene>
<feature type="transmembrane region" description="Helical" evidence="9">
    <location>
        <begin position="307"/>
        <end position="326"/>
    </location>
</feature>
<dbReference type="InterPro" id="IPR000515">
    <property type="entry name" value="MetI-like"/>
</dbReference>
<evidence type="ECO:0000256" key="3">
    <source>
        <dbReference type="ARBA" id="ARBA00022448"/>
    </source>
</evidence>
<evidence type="ECO:0000256" key="2">
    <source>
        <dbReference type="ARBA" id="ARBA00010072"/>
    </source>
</evidence>
<dbReference type="CDD" id="cd06261">
    <property type="entry name" value="TM_PBP2"/>
    <property type="match status" value="1"/>
</dbReference>
<comment type="caution">
    <text evidence="11">The sequence shown here is derived from an EMBL/GenBank/DDBJ whole genome shotgun (WGS) entry which is preliminary data.</text>
</comment>
<evidence type="ECO:0000256" key="6">
    <source>
        <dbReference type="ARBA" id="ARBA00022970"/>
    </source>
</evidence>
<feature type="transmembrane region" description="Helical" evidence="9">
    <location>
        <begin position="76"/>
        <end position="108"/>
    </location>
</feature>
<evidence type="ECO:0000256" key="4">
    <source>
        <dbReference type="ARBA" id="ARBA00022475"/>
    </source>
</evidence>
<comment type="subcellular location">
    <subcellularLocation>
        <location evidence="1">Cell inner membrane</location>
        <topology evidence="1">Multi-pass membrane protein</topology>
    </subcellularLocation>
    <subcellularLocation>
        <location evidence="9">Cell membrane</location>
        <topology evidence="9">Multi-pass membrane protein</topology>
    </subcellularLocation>
</comment>
<reference evidence="11" key="1">
    <citation type="submission" date="2022-08" db="EMBL/GenBank/DDBJ databases">
        <authorList>
            <person name="Vandamme P."/>
            <person name="Hettiarachchi A."/>
            <person name="Peeters C."/>
            <person name="Cnockaert M."/>
            <person name="Carlier A."/>
        </authorList>
    </citation>
    <scope>NUCLEOTIDE SEQUENCE</scope>
    <source>
        <strain evidence="11">LMG 31809</strain>
    </source>
</reference>
<feature type="domain" description="ABC transmembrane type-1" evidence="10">
    <location>
        <begin position="84"/>
        <end position="326"/>
    </location>
</feature>
<protein>
    <submittedName>
        <fullName evidence="11">ABC transporter permease subunit</fullName>
    </submittedName>
</protein>
<accession>A0A9X3TV94</accession>
<keyword evidence="5 9" id="KW-0812">Transmembrane</keyword>
<dbReference type="EMBL" id="JANWOI010000001">
    <property type="protein sequence ID" value="MDA5192680.1"/>
    <property type="molecule type" value="Genomic_DNA"/>
</dbReference>
<keyword evidence="3 9" id="KW-0813">Transport</keyword>
<dbReference type="PROSITE" id="PS50928">
    <property type="entry name" value="ABC_TM1"/>
    <property type="match status" value="1"/>
</dbReference>
<dbReference type="Proteomes" id="UP001141619">
    <property type="component" value="Unassembled WGS sequence"/>
</dbReference>
<evidence type="ECO:0000259" key="10">
    <source>
        <dbReference type="PROSITE" id="PS50928"/>
    </source>
</evidence>
<evidence type="ECO:0000256" key="5">
    <source>
        <dbReference type="ARBA" id="ARBA00022692"/>
    </source>
</evidence>
<dbReference type="SUPFAM" id="SSF161098">
    <property type="entry name" value="MetI-like"/>
    <property type="match status" value="1"/>
</dbReference>
<evidence type="ECO:0000256" key="1">
    <source>
        <dbReference type="ARBA" id="ARBA00004429"/>
    </source>
</evidence>
<evidence type="ECO:0000313" key="12">
    <source>
        <dbReference type="Proteomes" id="UP001141619"/>
    </source>
</evidence>
<keyword evidence="12" id="KW-1185">Reference proteome</keyword>
<dbReference type="RefSeq" id="WP_274942384.1">
    <property type="nucleotide sequence ID" value="NZ_JANWOI010000001.1"/>
</dbReference>
<feature type="transmembrane region" description="Helical" evidence="9">
    <location>
        <begin position="18"/>
        <end position="36"/>
    </location>
</feature>
<dbReference type="PANTHER" id="PTHR30614:SF37">
    <property type="entry name" value="AMINO-ACID ABC TRANSPORTER PERMEASE PROTEIN YHDX-RELATED"/>
    <property type="match status" value="1"/>
</dbReference>
<keyword evidence="7 9" id="KW-1133">Transmembrane helix</keyword>
<keyword evidence="4" id="KW-1003">Cell membrane</keyword>
<dbReference type="Gene3D" id="1.10.3720.10">
    <property type="entry name" value="MetI-like"/>
    <property type="match status" value="1"/>
</dbReference>
<dbReference type="InterPro" id="IPR010065">
    <property type="entry name" value="AA_ABC_transptr_permease_3TM"/>
</dbReference>
<evidence type="ECO:0000313" key="11">
    <source>
        <dbReference type="EMBL" id="MDA5192680.1"/>
    </source>
</evidence>
<comment type="similarity">
    <text evidence="2">Belongs to the binding-protein-dependent transport system permease family. HisMQ subfamily.</text>
</comment>
<sequence>MSQSGVPSSRLARKIRDLLPQMLIMLGVALLVYFVVVTTRENLAQLGVQSGFEFLHKEAGFAIAQTLIPYTEGSSILRAFCVALLNTLLLAVVSIGLASLFGLGIGIMRLSSNWLVAKLGLIYVEIFRNIPVLLQIFFWYFVVLRSLPGFADSFTFAGFVLNNRGLYFPTLQIDDWSALFSGGWHLVVPHPGRFEYEGGFALMPEFLALALGLSMYNASYIGEITRSGFLAVARGQYEAASALGLSGYVIFRRITFPQALRVMIPPLSTVYMNIFKATSLAAAIAYPDIVSVFVGTVNNLVGQPIEIMLLTLATYAAVSFAIAWAMNSYNRRIQIQERGE</sequence>
<proteinExistence type="inferred from homology"/>
<evidence type="ECO:0000256" key="9">
    <source>
        <dbReference type="RuleBase" id="RU363032"/>
    </source>
</evidence>
<dbReference type="GO" id="GO:0006865">
    <property type="term" value="P:amino acid transport"/>
    <property type="evidence" value="ECO:0007669"/>
    <property type="project" value="UniProtKB-KW"/>
</dbReference>
<dbReference type="NCBIfam" id="TIGR01726">
    <property type="entry name" value="HEQRo_perm_3TM"/>
    <property type="match status" value="1"/>
</dbReference>
<dbReference type="GO" id="GO:0043190">
    <property type="term" value="C:ATP-binding cassette (ABC) transporter complex"/>
    <property type="evidence" value="ECO:0007669"/>
    <property type="project" value="InterPro"/>
</dbReference>
<dbReference type="PANTHER" id="PTHR30614">
    <property type="entry name" value="MEMBRANE COMPONENT OF AMINO ACID ABC TRANSPORTER"/>
    <property type="match status" value="1"/>
</dbReference>
<dbReference type="AlphaFoldDB" id="A0A9X3TV94"/>